<accession>A0ACB9ZX15</accession>
<keyword evidence="2" id="KW-1185">Reference proteome</keyword>
<sequence>MYGRKNCQREYEKYHKGYKHGAYTHEGYNLGAYNRNDYDGRCRKAMEMNPGLIEVLSKRENGRKQSENDKNEVSATKKLTYHAREKRDFPLKIIMYLSAHFVCIKFNITDSPQKARDYLNREFIISWYIIGNILLVIFQLPLSNFQKLGIFYSQGRRIENTSSGRFIHCTSFLILLREFRILSLYDWNLSK</sequence>
<dbReference type="Proteomes" id="UP001060085">
    <property type="component" value="Linkage Group LG07"/>
</dbReference>
<organism evidence="1 2">
    <name type="scientific">Catharanthus roseus</name>
    <name type="common">Madagascar periwinkle</name>
    <name type="synonym">Vinca rosea</name>
    <dbReference type="NCBI Taxonomy" id="4058"/>
    <lineage>
        <taxon>Eukaryota</taxon>
        <taxon>Viridiplantae</taxon>
        <taxon>Streptophyta</taxon>
        <taxon>Embryophyta</taxon>
        <taxon>Tracheophyta</taxon>
        <taxon>Spermatophyta</taxon>
        <taxon>Magnoliopsida</taxon>
        <taxon>eudicotyledons</taxon>
        <taxon>Gunneridae</taxon>
        <taxon>Pentapetalae</taxon>
        <taxon>asterids</taxon>
        <taxon>lamiids</taxon>
        <taxon>Gentianales</taxon>
        <taxon>Apocynaceae</taxon>
        <taxon>Rauvolfioideae</taxon>
        <taxon>Vinceae</taxon>
        <taxon>Catharanthinae</taxon>
        <taxon>Catharanthus</taxon>
    </lineage>
</organism>
<reference evidence="2" key="1">
    <citation type="journal article" date="2023" name="Nat. Plants">
        <title>Single-cell RNA sequencing provides a high-resolution roadmap for understanding the multicellular compartmentation of specialized metabolism.</title>
        <authorList>
            <person name="Sun S."/>
            <person name="Shen X."/>
            <person name="Li Y."/>
            <person name="Li Y."/>
            <person name="Wang S."/>
            <person name="Li R."/>
            <person name="Zhang H."/>
            <person name="Shen G."/>
            <person name="Guo B."/>
            <person name="Wei J."/>
            <person name="Xu J."/>
            <person name="St-Pierre B."/>
            <person name="Chen S."/>
            <person name="Sun C."/>
        </authorList>
    </citation>
    <scope>NUCLEOTIDE SEQUENCE [LARGE SCALE GENOMIC DNA]</scope>
</reference>
<protein>
    <submittedName>
        <fullName evidence="1">Uncharacterized protein</fullName>
    </submittedName>
</protein>
<evidence type="ECO:0000313" key="2">
    <source>
        <dbReference type="Proteomes" id="UP001060085"/>
    </source>
</evidence>
<comment type="caution">
    <text evidence="1">The sequence shown here is derived from an EMBL/GenBank/DDBJ whole genome shotgun (WGS) entry which is preliminary data.</text>
</comment>
<evidence type="ECO:0000313" key="1">
    <source>
        <dbReference type="EMBL" id="KAI5652262.1"/>
    </source>
</evidence>
<dbReference type="EMBL" id="CM044707">
    <property type="protein sequence ID" value="KAI5652262.1"/>
    <property type="molecule type" value="Genomic_DNA"/>
</dbReference>
<name>A0ACB9ZX15_CATRO</name>
<gene>
    <name evidence="1" type="ORF">M9H77_29449</name>
</gene>
<proteinExistence type="predicted"/>